<dbReference type="Proteomes" id="UP000298138">
    <property type="component" value="Unassembled WGS sequence"/>
</dbReference>
<evidence type="ECO:0000256" key="2">
    <source>
        <dbReference type="ARBA" id="ARBA00010617"/>
    </source>
</evidence>
<keyword evidence="10" id="KW-1133">Transmembrane helix</keyword>
<dbReference type="AlphaFoldDB" id="A0A4S2MU11"/>
<dbReference type="STRING" id="341454.A0A4S2MU11"/>
<keyword evidence="10" id="KW-0812">Transmembrane</keyword>
<accession>A0A4S2MU11</accession>
<dbReference type="EMBL" id="ML220127">
    <property type="protein sequence ID" value="TGZ80039.1"/>
    <property type="molecule type" value="Genomic_DNA"/>
</dbReference>
<keyword evidence="5 9" id="KW-0560">Oxidoreductase</keyword>
<evidence type="ECO:0000256" key="9">
    <source>
        <dbReference type="RuleBase" id="RU000461"/>
    </source>
</evidence>
<evidence type="ECO:0000256" key="6">
    <source>
        <dbReference type="ARBA" id="ARBA00023004"/>
    </source>
</evidence>
<dbReference type="Pfam" id="PF00067">
    <property type="entry name" value="p450"/>
    <property type="match status" value="1"/>
</dbReference>
<dbReference type="PANTHER" id="PTHR24287">
    <property type="entry name" value="P450, PUTATIVE (EUROFUNG)-RELATED"/>
    <property type="match status" value="1"/>
</dbReference>
<comment type="similarity">
    <text evidence="2 9">Belongs to the cytochrome P450 family.</text>
</comment>
<dbReference type="InterPro" id="IPR017972">
    <property type="entry name" value="Cyt_P450_CS"/>
</dbReference>
<keyword evidence="6 8" id="KW-0408">Iron</keyword>
<dbReference type="Gene3D" id="1.10.630.10">
    <property type="entry name" value="Cytochrome P450"/>
    <property type="match status" value="1"/>
</dbReference>
<dbReference type="PANTHER" id="PTHR24287:SF1">
    <property type="entry name" value="P450, PUTATIVE (EUROFUNG)-RELATED"/>
    <property type="match status" value="1"/>
</dbReference>
<feature type="binding site" description="axial binding residue" evidence="8">
    <location>
        <position position="441"/>
    </location>
    <ligand>
        <name>heme</name>
        <dbReference type="ChEBI" id="CHEBI:30413"/>
    </ligand>
    <ligandPart>
        <name>Fe</name>
        <dbReference type="ChEBI" id="CHEBI:18248"/>
    </ligandPart>
</feature>
<gene>
    <name evidence="11" type="ORF">EX30DRAFT_341881</name>
</gene>
<protein>
    <submittedName>
        <fullName evidence="11">Cytochrome P450</fullName>
    </submittedName>
</protein>
<dbReference type="PROSITE" id="PS00086">
    <property type="entry name" value="CYTOCHROME_P450"/>
    <property type="match status" value="1"/>
</dbReference>
<feature type="transmembrane region" description="Helical" evidence="10">
    <location>
        <begin position="20"/>
        <end position="37"/>
    </location>
</feature>
<keyword evidence="3 8" id="KW-0349">Heme</keyword>
<dbReference type="InterPro" id="IPR002403">
    <property type="entry name" value="Cyt_P450_E_grp-IV"/>
</dbReference>
<comment type="cofactor">
    <cofactor evidence="1 8">
        <name>heme</name>
        <dbReference type="ChEBI" id="CHEBI:30413"/>
    </cofactor>
</comment>
<evidence type="ECO:0000256" key="3">
    <source>
        <dbReference type="ARBA" id="ARBA00022617"/>
    </source>
</evidence>
<dbReference type="InterPro" id="IPR047146">
    <property type="entry name" value="Cyt_P450_E_CYP52_fungi"/>
</dbReference>
<dbReference type="InterPro" id="IPR001128">
    <property type="entry name" value="Cyt_P450"/>
</dbReference>
<dbReference type="PRINTS" id="PR00465">
    <property type="entry name" value="EP450IV"/>
</dbReference>
<keyword evidence="4 8" id="KW-0479">Metal-binding</keyword>
<evidence type="ECO:0000313" key="12">
    <source>
        <dbReference type="Proteomes" id="UP000298138"/>
    </source>
</evidence>
<dbReference type="CDD" id="cd11063">
    <property type="entry name" value="CYP52"/>
    <property type="match status" value="1"/>
</dbReference>
<evidence type="ECO:0000256" key="5">
    <source>
        <dbReference type="ARBA" id="ARBA00023002"/>
    </source>
</evidence>
<dbReference type="OrthoDB" id="1470350at2759"/>
<sequence>MTALTDTLREKVSSVPCGDFTPLLLIPLLLILTILYHRTRNAHVPRYPDPFGLMFIYGAKKAADRKDVPFWFASLFDRYGETFVIPSILGKTSYATMAPENIKTFLSTSFNSWALGKLREQAFEPLLGKGIFTQDGGEWSHSRKLLRPQFQRRELEGLGSIHEHIGKMVELIPDGEVVDMQPLVYRLTLDTATEFLFGETAGSLDSTDKATNGQGFADAFNTAQSYIVWRFRVGKILNTLFHSSEGEDAIRRCHSYVDQYIFRNTQKPLSQSGRYVFLDSLKSEETDPFKLRCQSLHVLLAGRDTTAGTLGWTFMLLAQHPQVWKKLKLACEVLPKEPGFSELKDIPYLRHVIAEVLRLYPSVPSNGRVATQDTILPHPAPGIKVKKGEFVRYSPMAMQRRKDIWGEDADEFRPERWEEEGLMQRVGSWGYLPFNGGPRVCLGQQFALMEASAVVQAVVRSFEGVEYCGGEMHVVEPALTMAPAASVVRFWGKREVEK</sequence>
<proteinExistence type="inferred from homology"/>
<evidence type="ECO:0000256" key="7">
    <source>
        <dbReference type="ARBA" id="ARBA00023033"/>
    </source>
</evidence>
<evidence type="ECO:0000256" key="4">
    <source>
        <dbReference type="ARBA" id="ARBA00022723"/>
    </source>
</evidence>
<name>A0A4S2MU11_9PEZI</name>
<evidence type="ECO:0000256" key="10">
    <source>
        <dbReference type="SAM" id="Phobius"/>
    </source>
</evidence>
<dbReference type="GO" id="GO:0020037">
    <property type="term" value="F:heme binding"/>
    <property type="evidence" value="ECO:0007669"/>
    <property type="project" value="InterPro"/>
</dbReference>
<evidence type="ECO:0000256" key="1">
    <source>
        <dbReference type="ARBA" id="ARBA00001971"/>
    </source>
</evidence>
<evidence type="ECO:0000256" key="8">
    <source>
        <dbReference type="PIRSR" id="PIRSR602403-1"/>
    </source>
</evidence>
<keyword evidence="10" id="KW-0472">Membrane</keyword>
<organism evidence="11 12">
    <name type="scientific">Ascodesmis nigricans</name>
    <dbReference type="NCBI Taxonomy" id="341454"/>
    <lineage>
        <taxon>Eukaryota</taxon>
        <taxon>Fungi</taxon>
        <taxon>Dikarya</taxon>
        <taxon>Ascomycota</taxon>
        <taxon>Pezizomycotina</taxon>
        <taxon>Pezizomycetes</taxon>
        <taxon>Pezizales</taxon>
        <taxon>Ascodesmidaceae</taxon>
        <taxon>Ascodesmis</taxon>
    </lineage>
</organism>
<dbReference type="GO" id="GO:0004497">
    <property type="term" value="F:monooxygenase activity"/>
    <property type="evidence" value="ECO:0007669"/>
    <property type="project" value="UniProtKB-KW"/>
</dbReference>
<reference evidence="11 12" key="1">
    <citation type="submission" date="2019-04" db="EMBL/GenBank/DDBJ databases">
        <title>Comparative genomics and transcriptomics to analyze fruiting body development in filamentous ascomycetes.</title>
        <authorList>
            <consortium name="DOE Joint Genome Institute"/>
            <person name="Lutkenhaus R."/>
            <person name="Traeger S."/>
            <person name="Breuer J."/>
            <person name="Kuo A."/>
            <person name="Lipzen A."/>
            <person name="Pangilinan J."/>
            <person name="Dilworth D."/>
            <person name="Sandor L."/>
            <person name="Poggeler S."/>
            <person name="Barry K."/>
            <person name="Grigoriev I.V."/>
            <person name="Nowrousian M."/>
        </authorList>
    </citation>
    <scope>NUCLEOTIDE SEQUENCE [LARGE SCALE GENOMIC DNA]</scope>
    <source>
        <strain evidence="11 12">CBS 389.68</strain>
    </source>
</reference>
<dbReference type="GO" id="GO:0016705">
    <property type="term" value="F:oxidoreductase activity, acting on paired donors, with incorporation or reduction of molecular oxygen"/>
    <property type="evidence" value="ECO:0007669"/>
    <property type="project" value="InterPro"/>
</dbReference>
<keyword evidence="12" id="KW-1185">Reference proteome</keyword>
<dbReference type="PRINTS" id="PR00385">
    <property type="entry name" value="P450"/>
</dbReference>
<evidence type="ECO:0000313" key="11">
    <source>
        <dbReference type="EMBL" id="TGZ80039.1"/>
    </source>
</evidence>
<dbReference type="InterPro" id="IPR036396">
    <property type="entry name" value="Cyt_P450_sf"/>
</dbReference>
<keyword evidence="7 9" id="KW-0503">Monooxygenase</keyword>
<dbReference type="SUPFAM" id="SSF48264">
    <property type="entry name" value="Cytochrome P450"/>
    <property type="match status" value="1"/>
</dbReference>
<dbReference type="InParanoid" id="A0A4S2MU11"/>
<dbReference type="GO" id="GO:0005506">
    <property type="term" value="F:iron ion binding"/>
    <property type="evidence" value="ECO:0007669"/>
    <property type="project" value="InterPro"/>
</dbReference>